<feature type="compositionally biased region" description="Low complexity" evidence="1">
    <location>
        <begin position="26"/>
        <end position="37"/>
    </location>
</feature>
<reference evidence="2" key="2">
    <citation type="submission" date="2020-10" db="EMBL/GenBank/DDBJ databases">
        <authorList>
            <person name="Cooper E.A."/>
            <person name="Brenton Z.W."/>
            <person name="Flinn B.S."/>
            <person name="Jenkins J."/>
            <person name="Shu S."/>
            <person name="Flowers D."/>
            <person name="Luo F."/>
            <person name="Wang Y."/>
            <person name="Xia P."/>
            <person name="Barry K."/>
            <person name="Daum C."/>
            <person name="Lipzen A."/>
            <person name="Yoshinaga Y."/>
            <person name="Schmutz J."/>
            <person name="Saski C."/>
            <person name="Vermerris W."/>
            <person name="Kresovich S."/>
        </authorList>
    </citation>
    <scope>NUCLEOTIDE SEQUENCE</scope>
</reference>
<organism evidence="2 3">
    <name type="scientific">Sorghum bicolor</name>
    <name type="common">Sorghum</name>
    <name type="synonym">Sorghum vulgare</name>
    <dbReference type="NCBI Taxonomy" id="4558"/>
    <lineage>
        <taxon>Eukaryota</taxon>
        <taxon>Viridiplantae</taxon>
        <taxon>Streptophyta</taxon>
        <taxon>Embryophyta</taxon>
        <taxon>Tracheophyta</taxon>
        <taxon>Spermatophyta</taxon>
        <taxon>Magnoliopsida</taxon>
        <taxon>Liliopsida</taxon>
        <taxon>Poales</taxon>
        <taxon>Poaceae</taxon>
        <taxon>PACMAD clade</taxon>
        <taxon>Panicoideae</taxon>
        <taxon>Andropogonodae</taxon>
        <taxon>Andropogoneae</taxon>
        <taxon>Sorghinae</taxon>
        <taxon>Sorghum</taxon>
    </lineage>
</organism>
<dbReference type="Proteomes" id="UP000807115">
    <property type="component" value="Chromosome 3"/>
</dbReference>
<feature type="compositionally biased region" description="Pro residues" evidence="1">
    <location>
        <begin position="38"/>
        <end position="47"/>
    </location>
</feature>
<evidence type="ECO:0000256" key="1">
    <source>
        <dbReference type="SAM" id="MobiDB-lite"/>
    </source>
</evidence>
<evidence type="ECO:0000313" key="2">
    <source>
        <dbReference type="EMBL" id="KAG0538290.1"/>
    </source>
</evidence>
<gene>
    <name evidence="2" type="ORF">BDA96_03G222800</name>
</gene>
<name>A0A921RG33_SORBI</name>
<evidence type="ECO:0000313" key="3">
    <source>
        <dbReference type="Proteomes" id="UP000807115"/>
    </source>
</evidence>
<proteinExistence type="predicted"/>
<dbReference type="EMBL" id="CM027682">
    <property type="protein sequence ID" value="KAG0538290.1"/>
    <property type="molecule type" value="Genomic_DNA"/>
</dbReference>
<dbReference type="AlphaFoldDB" id="A0A921RG33"/>
<reference evidence="2" key="1">
    <citation type="journal article" date="2019" name="BMC Genomics">
        <title>A new reference genome for Sorghum bicolor reveals high levels of sequence similarity between sweet and grain genotypes: implications for the genetics of sugar metabolism.</title>
        <authorList>
            <person name="Cooper E.A."/>
            <person name="Brenton Z.W."/>
            <person name="Flinn B.S."/>
            <person name="Jenkins J."/>
            <person name="Shu S."/>
            <person name="Flowers D."/>
            <person name="Luo F."/>
            <person name="Wang Y."/>
            <person name="Xia P."/>
            <person name="Barry K."/>
            <person name="Daum C."/>
            <person name="Lipzen A."/>
            <person name="Yoshinaga Y."/>
            <person name="Schmutz J."/>
            <person name="Saski C."/>
            <person name="Vermerris W."/>
            <person name="Kresovich S."/>
        </authorList>
    </citation>
    <scope>NUCLEOTIDE SEQUENCE</scope>
</reference>
<sequence length="147" mass="16049">MAMVSPGHQQLGTTSRMTSSAGASSPVAPLARAHAPPLSSPAPPPPRLLVSALSTSRRLASYPSFSPSIPPPQRPLRASMPPECGRQRQLPARRARLPPSLLSLPRSLTSIHPETMTTTWLRRVRRIPERRPAFASYIYIQRACVCL</sequence>
<accession>A0A921RG33</accession>
<comment type="caution">
    <text evidence="2">The sequence shown here is derived from an EMBL/GenBank/DDBJ whole genome shotgun (WGS) entry which is preliminary data.</text>
</comment>
<protein>
    <submittedName>
        <fullName evidence="2">Uncharacterized protein</fullName>
    </submittedName>
</protein>
<feature type="compositionally biased region" description="Polar residues" evidence="1">
    <location>
        <begin position="7"/>
        <end position="23"/>
    </location>
</feature>
<feature type="region of interest" description="Disordered" evidence="1">
    <location>
        <begin position="1"/>
        <end position="96"/>
    </location>
</feature>